<dbReference type="InterPro" id="IPR011009">
    <property type="entry name" value="Kinase-like_dom_sf"/>
</dbReference>
<evidence type="ECO:0000256" key="2">
    <source>
        <dbReference type="ARBA" id="ARBA00022527"/>
    </source>
</evidence>
<dbReference type="Gene3D" id="3.30.200.20">
    <property type="entry name" value="Phosphorylase Kinase, domain 1"/>
    <property type="match status" value="1"/>
</dbReference>
<dbReference type="STRING" id="455193.SAMN05421805_10425"/>
<dbReference type="EMBL" id="RBXX01000002">
    <property type="protein sequence ID" value="RKT82559.1"/>
    <property type="molecule type" value="Genomic_DNA"/>
</dbReference>
<dbReference type="AlphaFoldDB" id="A0A1I4Y7L7"/>
<sequence>MGVLLGGEFVLSCAHVVGERDEVRVAFSFGEPGEFRARPTEFVGSAEDGSRDIALLRLVEPFPTSWSAPLAAPAELPPRARVRCHGHSGNYPDGMWINLRVDGPAGPGGRLVQLSTSSFCRNVERGFSGAAVLDGQSGAVLGIVVQKAADQHAQGVAWMIPVGTIFDRLPELRSAAAENPPVRSPSVRFGQLAAQIGELRDAEDEVARLRWLLFRDTSTVTLPQRNYNASRIALAGFRGREEENPGSVPVEELDAFERELADALDLVVAERRRLEEIGARSPGSVPAGTPCRRLDCQGRGSIDETGYCDTCARRPVTEGPVPDGEETWNCAGIVPLPVLRFPKDTGESSPGTPRLRPGTRVGAKKYEIRRFLAKGGFGRIYLAHDPGLQRKVVLKASIDQDEQAARILRAEAWHLTRLTHDNLLSAHDFFQHPVDGEPVDFIAMDYVEGVALTEVAKLPRGPRDSPLLAEILAYGCEILAAIEYLHRQDLYYTDMKPANVMRSSRGIVIVDLAGVWDPRRANEKPQLTRTFYPEQEFRTTGRPSVGTDLYAVARTLTELIRPLPGSDGGMDSAQRVLDRALGLDTSRRFSSAAEMADQLRRVVREIMALHGFEQPLEPSYHFEPVTSDLDHGLGVVPPLESWWRSGAELVGFGLPSPQKIARELPAPRVDPRDRNAANLSRVTGSDFRRLTTMLPDSVESRLKACRMALAQGDRPDVAGARESLDAAQAQRHSDEVQGKQTPGPAWRLDWHEGLVALAAGEIGTALRHFTEVRAILPGEAIPKVALGLCHEHLGEGATGKEAKTAFKVARSCYLAVWQRDRAPAGAAFGLARLFLRAGRRDAAAKVLDEVPAVSRQYDAARIAAIRVHLLWLGGTDWPSVADVRTAARRAEEVLRADSELRRYDADTRDRLVAWLQRSALALVERSGGTVRFPAQVEPHEKELFGDPLTERGIRRRLERSLEALASQARRRSPAELSALLDRKNELRPMTWW</sequence>
<keyword evidence="14" id="KW-1185">Reference proteome</keyword>
<evidence type="ECO:0000259" key="10">
    <source>
        <dbReference type="PROSITE" id="PS50011"/>
    </source>
</evidence>
<keyword evidence="3" id="KW-0808">Transferase</keyword>
<evidence type="ECO:0000256" key="9">
    <source>
        <dbReference type="SAM" id="MobiDB-lite"/>
    </source>
</evidence>
<dbReference type="Gene3D" id="1.25.40.10">
    <property type="entry name" value="Tetratricopeptide repeat domain"/>
    <property type="match status" value="2"/>
</dbReference>
<protein>
    <recommendedName>
        <fullName evidence="1">non-specific serine/threonine protein kinase</fullName>
        <ecNumber evidence="1">2.7.11.1</ecNumber>
    </recommendedName>
</protein>
<evidence type="ECO:0000313" key="11">
    <source>
        <dbReference type="EMBL" id="RKT82559.1"/>
    </source>
</evidence>
<keyword evidence="2 12" id="KW-0723">Serine/threonine-protein kinase</keyword>
<organism evidence="12 13">
    <name type="scientific">Saccharopolyspora antimicrobica</name>
    <dbReference type="NCBI Taxonomy" id="455193"/>
    <lineage>
        <taxon>Bacteria</taxon>
        <taxon>Bacillati</taxon>
        <taxon>Actinomycetota</taxon>
        <taxon>Actinomycetes</taxon>
        <taxon>Pseudonocardiales</taxon>
        <taxon>Pseudonocardiaceae</taxon>
        <taxon>Saccharopolyspora</taxon>
    </lineage>
</organism>
<dbReference type="Pfam" id="PF16918">
    <property type="entry name" value="PknG_TPR"/>
    <property type="match status" value="1"/>
</dbReference>
<comment type="catalytic activity">
    <reaction evidence="8">
        <text>L-seryl-[protein] + ATP = O-phospho-L-seryl-[protein] + ADP + H(+)</text>
        <dbReference type="Rhea" id="RHEA:17989"/>
        <dbReference type="Rhea" id="RHEA-COMP:9863"/>
        <dbReference type="Rhea" id="RHEA-COMP:11604"/>
        <dbReference type="ChEBI" id="CHEBI:15378"/>
        <dbReference type="ChEBI" id="CHEBI:29999"/>
        <dbReference type="ChEBI" id="CHEBI:30616"/>
        <dbReference type="ChEBI" id="CHEBI:83421"/>
        <dbReference type="ChEBI" id="CHEBI:456216"/>
        <dbReference type="EC" id="2.7.11.1"/>
    </reaction>
</comment>
<dbReference type="GO" id="GO:0004674">
    <property type="term" value="F:protein serine/threonine kinase activity"/>
    <property type="evidence" value="ECO:0007669"/>
    <property type="project" value="UniProtKB-KW"/>
</dbReference>
<accession>A0A1I4Y7L7</accession>
<dbReference type="PANTHER" id="PTHR24363">
    <property type="entry name" value="SERINE/THREONINE PROTEIN KINASE"/>
    <property type="match status" value="1"/>
</dbReference>
<evidence type="ECO:0000313" key="12">
    <source>
        <dbReference type="EMBL" id="SFN34066.1"/>
    </source>
</evidence>
<dbReference type="SUPFAM" id="SSF56112">
    <property type="entry name" value="Protein kinase-like (PK-like)"/>
    <property type="match status" value="1"/>
</dbReference>
<evidence type="ECO:0000313" key="13">
    <source>
        <dbReference type="Proteomes" id="UP000199398"/>
    </source>
</evidence>
<evidence type="ECO:0000313" key="14">
    <source>
        <dbReference type="Proteomes" id="UP000270697"/>
    </source>
</evidence>
<comment type="catalytic activity">
    <reaction evidence="7">
        <text>L-threonyl-[protein] + ATP = O-phospho-L-threonyl-[protein] + ADP + H(+)</text>
        <dbReference type="Rhea" id="RHEA:46608"/>
        <dbReference type="Rhea" id="RHEA-COMP:11060"/>
        <dbReference type="Rhea" id="RHEA-COMP:11605"/>
        <dbReference type="ChEBI" id="CHEBI:15378"/>
        <dbReference type="ChEBI" id="CHEBI:30013"/>
        <dbReference type="ChEBI" id="CHEBI:30616"/>
        <dbReference type="ChEBI" id="CHEBI:61977"/>
        <dbReference type="ChEBI" id="CHEBI:456216"/>
        <dbReference type="EC" id="2.7.11.1"/>
    </reaction>
</comment>
<dbReference type="Proteomes" id="UP000270697">
    <property type="component" value="Unassembled WGS sequence"/>
</dbReference>
<dbReference type="InterPro" id="IPR011990">
    <property type="entry name" value="TPR-like_helical_dom_sf"/>
</dbReference>
<keyword evidence="5 12" id="KW-0418">Kinase</keyword>
<dbReference type="EMBL" id="FOUP01000004">
    <property type="protein sequence ID" value="SFN34066.1"/>
    <property type="molecule type" value="Genomic_DNA"/>
</dbReference>
<dbReference type="PROSITE" id="PS50011">
    <property type="entry name" value="PROTEIN_KINASE_DOM"/>
    <property type="match status" value="1"/>
</dbReference>
<dbReference type="InterPro" id="IPR000719">
    <property type="entry name" value="Prot_kinase_dom"/>
</dbReference>
<evidence type="ECO:0000256" key="3">
    <source>
        <dbReference type="ARBA" id="ARBA00022679"/>
    </source>
</evidence>
<evidence type="ECO:0000256" key="5">
    <source>
        <dbReference type="ARBA" id="ARBA00022777"/>
    </source>
</evidence>
<dbReference type="EC" id="2.7.11.1" evidence="1"/>
<gene>
    <name evidence="11" type="ORF">ATL45_0810</name>
    <name evidence="12" type="ORF">SAMN05421805_10425</name>
</gene>
<dbReference type="PANTHER" id="PTHR24363:SF0">
    <property type="entry name" value="SERINE_THREONINE KINASE LIKE DOMAIN CONTAINING 1"/>
    <property type="match status" value="1"/>
</dbReference>
<dbReference type="Proteomes" id="UP000199398">
    <property type="component" value="Unassembled WGS sequence"/>
</dbReference>
<dbReference type="Gene3D" id="2.40.10.120">
    <property type="match status" value="1"/>
</dbReference>
<dbReference type="SUPFAM" id="SSF50494">
    <property type="entry name" value="Trypsin-like serine proteases"/>
    <property type="match status" value="1"/>
</dbReference>
<dbReference type="InterPro" id="IPR009003">
    <property type="entry name" value="Peptidase_S1_PA"/>
</dbReference>
<evidence type="ECO:0000256" key="1">
    <source>
        <dbReference type="ARBA" id="ARBA00012513"/>
    </source>
</evidence>
<dbReference type="SUPFAM" id="SSF48452">
    <property type="entry name" value="TPR-like"/>
    <property type="match status" value="1"/>
</dbReference>
<dbReference type="SMART" id="SM00220">
    <property type="entry name" value="S_TKc"/>
    <property type="match status" value="1"/>
</dbReference>
<evidence type="ECO:0000256" key="6">
    <source>
        <dbReference type="ARBA" id="ARBA00022840"/>
    </source>
</evidence>
<dbReference type="Gene3D" id="1.10.510.10">
    <property type="entry name" value="Transferase(Phosphotransferase) domain 1"/>
    <property type="match status" value="1"/>
</dbReference>
<keyword evidence="4" id="KW-0547">Nucleotide-binding</keyword>
<evidence type="ECO:0000256" key="4">
    <source>
        <dbReference type="ARBA" id="ARBA00022741"/>
    </source>
</evidence>
<dbReference type="GO" id="GO:0005524">
    <property type="term" value="F:ATP binding"/>
    <property type="evidence" value="ECO:0007669"/>
    <property type="project" value="UniProtKB-KW"/>
</dbReference>
<evidence type="ECO:0000256" key="8">
    <source>
        <dbReference type="ARBA" id="ARBA00048679"/>
    </source>
</evidence>
<reference evidence="11 14" key="2">
    <citation type="submission" date="2018-10" db="EMBL/GenBank/DDBJ databases">
        <title>Sequencing the genomes of 1000 actinobacteria strains.</title>
        <authorList>
            <person name="Klenk H.-P."/>
        </authorList>
    </citation>
    <scope>NUCLEOTIDE SEQUENCE [LARGE SCALE GENOMIC DNA]</scope>
    <source>
        <strain evidence="11 14">DSM 45119</strain>
    </source>
</reference>
<keyword evidence="6" id="KW-0067">ATP-binding</keyword>
<evidence type="ECO:0000256" key="7">
    <source>
        <dbReference type="ARBA" id="ARBA00047899"/>
    </source>
</evidence>
<dbReference type="InterPro" id="IPR031636">
    <property type="entry name" value="PknG_TPR"/>
</dbReference>
<feature type="domain" description="Protein kinase" evidence="10">
    <location>
        <begin position="366"/>
        <end position="613"/>
    </location>
</feature>
<feature type="region of interest" description="Disordered" evidence="9">
    <location>
        <begin position="723"/>
        <end position="743"/>
    </location>
</feature>
<dbReference type="Pfam" id="PF00069">
    <property type="entry name" value="Pkinase"/>
    <property type="match status" value="1"/>
</dbReference>
<dbReference type="Pfam" id="PF13365">
    <property type="entry name" value="Trypsin_2"/>
    <property type="match status" value="1"/>
</dbReference>
<reference evidence="12 13" key="1">
    <citation type="submission" date="2016-10" db="EMBL/GenBank/DDBJ databases">
        <authorList>
            <person name="de Groot N.N."/>
        </authorList>
    </citation>
    <scope>NUCLEOTIDE SEQUENCE [LARGE SCALE GENOMIC DNA]</scope>
    <source>
        <strain evidence="12 13">CPCC 201259</strain>
    </source>
</reference>
<name>A0A1I4Y7L7_9PSEU</name>
<proteinExistence type="predicted"/>